<accession>A0A1I1R8W9</accession>
<dbReference type="EMBL" id="FOKQ01000055">
    <property type="protein sequence ID" value="SFD26770.1"/>
    <property type="molecule type" value="Genomic_DNA"/>
</dbReference>
<organism evidence="1 2">
    <name type="scientific">Ruminococcus albus</name>
    <dbReference type="NCBI Taxonomy" id="1264"/>
    <lineage>
        <taxon>Bacteria</taxon>
        <taxon>Bacillati</taxon>
        <taxon>Bacillota</taxon>
        <taxon>Clostridia</taxon>
        <taxon>Eubacteriales</taxon>
        <taxon>Oscillospiraceae</taxon>
        <taxon>Ruminococcus</taxon>
    </lineage>
</organism>
<dbReference type="RefSeq" id="WP_074963289.1">
    <property type="nucleotide sequence ID" value="NZ_FOKQ01000055.1"/>
</dbReference>
<gene>
    <name evidence="1" type="ORF">SAMN02910406_03543</name>
</gene>
<evidence type="ECO:0008006" key="3">
    <source>
        <dbReference type="Google" id="ProtNLM"/>
    </source>
</evidence>
<dbReference type="Proteomes" id="UP000182192">
    <property type="component" value="Unassembled WGS sequence"/>
</dbReference>
<protein>
    <recommendedName>
        <fullName evidence="3">PcfJ-like protein</fullName>
    </recommendedName>
</protein>
<proteinExistence type="predicted"/>
<name>A0A1I1R8W9_RUMAL</name>
<sequence>MKNDIPLSLLRDNITEEEIAEYFTTEDFPCKSISDIRLMRSLKEKGAPYLFKYISELHNKYCLDNQYYNFKLMEFADSVIKVTDALKDGEAEDFLHEMFDEIRSENDLDSCIKERRYYELAKYYVEERLPFNLTSTNALPDDIIQFAESGYDMTVYYKGISRTVHTEPKGIFINYVPYYGVTIKNGRIITKNESRKEKIIIFYYNTATFVEGRKKRDGSFIYTPLYLRDLFEAISIGHSEEDISSAKSVIDYLCDRYDTKLFVDLYRDYQLSNGLLLPLTLDEVGQYRTKQELFENHYKMPLKGNWNKKNVNLTYLLLKLKCRLSDAAIARTMQCVTPPRVTHVGRSRYKYTFILHNAIYSEDYAKYNNNISLLEDALKEEYEAKKIELLPINQTINAHNDRHRRNEIKKQIKKATVKVKKDTKFRTLIDNLPKNYELISNEKRLCEEAESQKNCVYSYAKDITSDRCMIYSTVYDGKRHTIEIVKYGSKYVVRQCFRACNQTPSSKLVKQLKNDVAAVNDVLNTVIYRKSEELPK</sequence>
<evidence type="ECO:0000313" key="1">
    <source>
        <dbReference type="EMBL" id="SFD26770.1"/>
    </source>
</evidence>
<reference evidence="1 2" key="1">
    <citation type="submission" date="2016-10" db="EMBL/GenBank/DDBJ databases">
        <authorList>
            <person name="de Groot N.N."/>
        </authorList>
    </citation>
    <scope>NUCLEOTIDE SEQUENCE [LARGE SCALE GENOMIC DNA]</scope>
    <source>
        <strain evidence="1 2">AR67</strain>
    </source>
</reference>
<evidence type="ECO:0000313" key="2">
    <source>
        <dbReference type="Proteomes" id="UP000182192"/>
    </source>
</evidence>
<dbReference type="AlphaFoldDB" id="A0A1I1R8W9"/>